<name>A0A1R4LRP4_VIBR1</name>
<protein>
    <recommendedName>
        <fullName evidence="10">Sulfate exporter family transporter</fullName>
    </recommendedName>
</protein>
<evidence type="ECO:0000256" key="3">
    <source>
        <dbReference type="ARBA" id="ARBA00022475"/>
    </source>
</evidence>
<feature type="transmembrane region" description="Helical" evidence="7">
    <location>
        <begin position="99"/>
        <end position="117"/>
    </location>
</feature>
<feature type="transmembrane region" description="Helical" evidence="7">
    <location>
        <begin position="272"/>
        <end position="296"/>
    </location>
</feature>
<dbReference type="STRING" id="1123498.VR7878_03332"/>
<evidence type="ECO:0000313" key="8">
    <source>
        <dbReference type="EMBL" id="SJN59281.1"/>
    </source>
</evidence>
<keyword evidence="5 7" id="KW-1133">Transmembrane helix</keyword>
<evidence type="ECO:0008006" key="10">
    <source>
        <dbReference type="Google" id="ProtNLM"/>
    </source>
</evidence>
<dbReference type="RefSeq" id="WP_077337209.1">
    <property type="nucleotide sequence ID" value="NZ_FULE01000047.1"/>
</dbReference>
<evidence type="ECO:0000256" key="4">
    <source>
        <dbReference type="ARBA" id="ARBA00022692"/>
    </source>
</evidence>
<reference evidence="9" key="1">
    <citation type="submission" date="2017-02" db="EMBL/GenBank/DDBJ databases">
        <authorList>
            <person name="Rodrigo-Torres L."/>
            <person name="Arahal R.D."/>
            <person name="Lucena T."/>
        </authorList>
    </citation>
    <scope>NUCLEOTIDE SEQUENCE [LARGE SCALE GENOMIC DNA]</scope>
    <source>
        <strain evidence="9">CECT 7878</strain>
    </source>
</reference>
<evidence type="ECO:0000256" key="2">
    <source>
        <dbReference type="ARBA" id="ARBA00007977"/>
    </source>
</evidence>
<feature type="transmembrane region" description="Helical" evidence="7">
    <location>
        <begin position="247"/>
        <end position="266"/>
    </location>
</feature>
<evidence type="ECO:0000313" key="9">
    <source>
        <dbReference type="Proteomes" id="UP000188276"/>
    </source>
</evidence>
<dbReference type="OrthoDB" id="5393513at2"/>
<evidence type="ECO:0000256" key="6">
    <source>
        <dbReference type="ARBA" id="ARBA00023136"/>
    </source>
</evidence>
<gene>
    <name evidence="8" type="ORF">VR7878_03332</name>
</gene>
<feature type="transmembrane region" description="Helical" evidence="7">
    <location>
        <begin position="129"/>
        <end position="150"/>
    </location>
</feature>
<comment type="subcellular location">
    <subcellularLocation>
        <location evidence="1">Cell membrane</location>
        <topology evidence="1">Multi-pass membrane protein</topology>
    </subcellularLocation>
</comment>
<dbReference type="PANTHER" id="PTHR30106">
    <property type="entry name" value="INNER MEMBRANE PROTEIN YEIH-RELATED"/>
    <property type="match status" value="1"/>
</dbReference>
<evidence type="ECO:0000256" key="7">
    <source>
        <dbReference type="SAM" id="Phobius"/>
    </source>
</evidence>
<feature type="transmembrane region" description="Helical" evidence="7">
    <location>
        <begin position="189"/>
        <end position="211"/>
    </location>
</feature>
<accession>A0A1R4LRP4</accession>
<dbReference type="GO" id="GO:0005886">
    <property type="term" value="C:plasma membrane"/>
    <property type="evidence" value="ECO:0007669"/>
    <property type="project" value="UniProtKB-SubCell"/>
</dbReference>
<feature type="transmembrane region" description="Helical" evidence="7">
    <location>
        <begin position="156"/>
        <end position="177"/>
    </location>
</feature>
<dbReference type="Pfam" id="PF03601">
    <property type="entry name" value="Cons_hypoth698"/>
    <property type="match status" value="1"/>
</dbReference>
<comment type="similarity">
    <text evidence="2">Belongs to the UPF0324 family.</text>
</comment>
<dbReference type="InterPro" id="IPR018383">
    <property type="entry name" value="UPF0324_pro"/>
</dbReference>
<keyword evidence="4 7" id="KW-0812">Transmembrane</keyword>
<feature type="transmembrane region" description="Helical" evidence="7">
    <location>
        <begin position="308"/>
        <end position="328"/>
    </location>
</feature>
<feature type="transmembrane region" description="Helical" evidence="7">
    <location>
        <begin position="223"/>
        <end position="240"/>
    </location>
</feature>
<feature type="transmembrane region" description="Helical" evidence="7">
    <location>
        <begin position="75"/>
        <end position="93"/>
    </location>
</feature>
<evidence type="ECO:0000256" key="1">
    <source>
        <dbReference type="ARBA" id="ARBA00004651"/>
    </source>
</evidence>
<keyword evidence="6 7" id="KW-0472">Membrane</keyword>
<feature type="transmembrane region" description="Helical" evidence="7">
    <location>
        <begin position="30"/>
        <end position="63"/>
    </location>
</feature>
<dbReference type="Proteomes" id="UP000188276">
    <property type="component" value="Unassembled WGS sequence"/>
</dbReference>
<dbReference type="EMBL" id="FULE01000047">
    <property type="protein sequence ID" value="SJN59281.1"/>
    <property type="molecule type" value="Genomic_DNA"/>
</dbReference>
<keyword evidence="9" id="KW-1185">Reference proteome</keyword>
<proteinExistence type="inferred from homology"/>
<dbReference type="PANTHER" id="PTHR30106:SF1">
    <property type="entry name" value="UPF0324 MEMBRANE PROTEIN FN0533"/>
    <property type="match status" value="1"/>
</dbReference>
<organism evidence="8 9">
    <name type="scientific">Vibrio ruber (strain DSM 16370 / JCM 11486 / BCRC 17186 / CECT 7878 / LMG 23124 / VR1)</name>
    <dbReference type="NCBI Taxonomy" id="1123498"/>
    <lineage>
        <taxon>Bacteria</taxon>
        <taxon>Pseudomonadati</taxon>
        <taxon>Pseudomonadota</taxon>
        <taxon>Gammaproteobacteria</taxon>
        <taxon>Vibrionales</taxon>
        <taxon>Vibrionaceae</taxon>
        <taxon>Vibrio</taxon>
    </lineage>
</organism>
<dbReference type="AlphaFoldDB" id="A0A1R4LRP4"/>
<evidence type="ECO:0000256" key="5">
    <source>
        <dbReference type="ARBA" id="ARBA00022989"/>
    </source>
</evidence>
<sequence>MAPLFSRLFSNTFAFKKADSLKHACQFKNIPFVLGVLVCTTSYITSPSALVIGFFLTTLGLVPQGLPLAKITKKLLAYSIIGLGFGIPLQTALTVTAHGLGLIVATIFSTLLIGWFVSVRVGLKRKTGYLIASGTAICGGSAIAAVAPAIDADDEQIGLALGTIFVLNSLALFIFPAVGHLLNMSQTTFGTWAAIAIHDTSSVVGAASAYGETALKTATTLKLARALWIIPVALLSTFLFRSQSRKITIPYFILFYCAAIIGHDQLPRFSEIYQGIFTLAKQTLVICLFLIGCSLSFDKLRQAGPRPLLFGVGLWILVSVSSLSWIMLTQ</sequence>
<keyword evidence="3" id="KW-1003">Cell membrane</keyword>